<evidence type="ECO:0000259" key="2">
    <source>
        <dbReference type="Pfam" id="PF00582"/>
    </source>
</evidence>
<name>A0A238JFT2_9RHOB</name>
<dbReference type="Gene3D" id="3.40.50.12370">
    <property type="match status" value="1"/>
</dbReference>
<comment type="similarity">
    <text evidence="1">Belongs to the universal stress protein A family.</text>
</comment>
<dbReference type="Pfam" id="PF00582">
    <property type="entry name" value="Usp"/>
    <property type="match status" value="2"/>
</dbReference>
<dbReference type="PRINTS" id="PR01438">
    <property type="entry name" value="UNVRSLSTRESS"/>
</dbReference>
<protein>
    <submittedName>
        <fullName evidence="3">Universal stress protein family protein</fullName>
    </submittedName>
</protein>
<reference evidence="4" key="1">
    <citation type="submission" date="2017-05" db="EMBL/GenBank/DDBJ databases">
        <authorList>
            <person name="Rodrigo-Torres L."/>
            <person name="Arahal R. D."/>
            <person name="Lucena T."/>
        </authorList>
    </citation>
    <scope>NUCLEOTIDE SEQUENCE [LARGE SCALE GENOMIC DNA]</scope>
    <source>
        <strain evidence="4">CECT 8649</strain>
    </source>
</reference>
<dbReference type="RefSeq" id="WP_099247151.1">
    <property type="nucleotide sequence ID" value="NZ_FXXP01000002.1"/>
</dbReference>
<dbReference type="OrthoDB" id="9804721at2"/>
<dbReference type="PANTHER" id="PTHR46268:SF15">
    <property type="entry name" value="UNIVERSAL STRESS PROTEIN HP_0031"/>
    <property type="match status" value="1"/>
</dbReference>
<feature type="domain" description="UspA" evidence="2">
    <location>
        <begin position="3"/>
        <end position="144"/>
    </location>
</feature>
<dbReference type="Proteomes" id="UP000225972">
    <property type="component" value="Unassembled WGS sequence"/>
</dbReference>
<organism evidence="3 4">
    <name type="scientific">Pelagimonas phthalicica</name>
    <dbReference type="NCBI Taxonomy" id="1037362"/>
    <lineage>
        <taxon>Bacteria</taxon>
        <taxon>Pseudomonadati</taxon>
        <taxon>Pseudomonadota</taxon>
        <taxon>Alphaproteobacteria</taxon>
        <taxon>Rhodobacterales</taxon>
        <taxon>Roseobacteraceae</taxon>
        <taxon>Pelagimonas</taxon>
    </lineage>
</organism>
<dbReference type="PANTHER" id="PTHR46268">
    <property type="entry name" value="STRESS RESPONSE PROTEIN NHAX"/>
    <property type="match status" value="1"/>
</dbReference>
<dbReference type="InterPro" id="IPR006015">
    <property type="entry name" value="Universal_stress_UspA"/>
</dbReference>
<dbReference type="CDD" id="cd00293">
    <property type="entry name" value="USP-like"/>
    <property type="match status" value="2"/>
</dbReference>
<proteinExistence type="inferred from homology"/>
<dbReference type="AlphaFoldDB" id="A0A238JFT2"/>
<evidence type="ECO:0000256" key="1">
    <source>
        <dbReference type="ARBA" id="ARBA00008791"/>
    </source>
</evidence>
<dbReference type="SUPFAM" id="SSF52402">
    <property type="entry name" value="Adenine nucleotide alpha hydrolases-like"/>
    <property type="match status" value="2"/>
</dbReference>
<gene>
    <name evidence="3" type="ORF">TRP8649_03398</name>
</gene>
<evidence type="ECO:0000313" key="4">
    <source>
        <dbReference type="Proteomes" id="UP000225972"/>
    </source>
</evidence>
<evidence type="ECO:0000313" key="3">
    <source>
        <dbReference type="EMBL" id="SMX29265.1"/>
    </source>
</evidence>
<accession>A0A238JFT2</accession>
<keyword evidence="4" id="KW-1185">Reference proteome</keyword>
<feature type="domain" description="UspA" evidence="2">
    <location>
        <begin position="158"/>
        <end position="270"/>
    </location>
</feature>
<sequence>MSMRNILVAFNGSDSSVAALKYAASLARGEGYVTALVAHAQHESFDSRARWVPDKAREIIAQANADLLAGIANRFEALQAELGLGERLHFEQVAGRVDTVLAETARTYDLIVVGQDGVGEADDHVSIHPDRIALLSGRPVIVVPQDHDAEASHTHAVLAWDASRASARALSDSLGLLEDQGRVTVLTVGENTASRPVDDVLRHLDRHKVQAEHQPIASEPGVARALIAYCQQTDPCLLVMGAYEHSKFREDFLGGVTARVLRETPVPVLLSH</sequence>
<dbReference type="EMBL" id="FXXP01000002">
    <property type="protein sequence ID" value="SMX29265.1"/>
    <property type="molecule type" value="Genomic_DNA"/>
</dbReference>
<dbReference type="InterPro" id="IPR006016">
    <property type="entry name" value="UspA"/>
</dbReference>